<dbReference type="PRINTS" id="PR00153">
    <property type="entry name" value="CSAPPISMRASE"/>
</dbReference>
<comment type="similarity">
    <text evidence="2">Belongs to the cyclophilin-type PPIase family.</text>
</comment>
<comment type="caution">
    <text evidence="9">The sequence shown here is derived from an EMBL/GenBank/DDBJ whole genome shotgun (WGS) entry which is preliminary data.</text>
</comment>
<sequence>MGQILKIPAQCKKSKANTSINMKNKILLLLFLGMMSGYAQKTKKASATKTKATTTATKSSNDGIFAAIETNKGIITVKLEYQKTPITVANFVSLAEGKNTIVADPFKGKPFYDGLTFHRVIKDFMIQGGDPLGTGAGDPGYKFKDEIDPTLNHTKGGILSMANSGPATNGSQFFITHKDTPWLNGRHTVFGEVTEGMDVVNKIEQGDKIVRVTITRKGKEAKNFDAGKVFADYYANKAVEDKKLADEQAEKNKKQAELNAAKDKEYNDKYAAVMQAKKAEFEKLKATATTTESGLKYVITKKGSGKKPAAGAQVQIGYAGYFEDGKLFDASFEDVAKLYGKHDPMRAQQGGYNGFPFTYGNKSGLIPGFIEGLENMNSGDRALIFIPSKLGYGERGAGGVIPPNTDLIFELEMTEATPKQ</sequence>
<keyword evidence="10" id="KW-1185">Reference proteome</keyword>
<gene>
    <name evidence="9" type="ORF">FLJC2902T_14390</name>
</gene>
<dbReference type="PATRIC" id="fig|1341181.4.peg.1417"/>
<dbReference type="SUPFAM" id="SSF54534">
    <property type="entry name" value="FKBP-like"/>
    <property type="match status" value="1"/>
</dbReference>
<feature type="domain" description="PPIase cyclophilin-type" evidence="8">
    <location>
        <begin position="69"/>
        <end position="205"/>
    </location>
</feature>
<comment type="catalytic activity">
    <reaction evidence="1 6">
        <text>[protein]-peptidylproline (omega=180) = [protein]-peptidylproline (omega=0)</text>
        <dbReference type="Rhea" id="RHEA:16237"/>
        <dbReference type="Rhea" id="RHEA-COMP:10747"/>
        <dbReference type="Rhea" id="RHEA-COMP:10748"/>
        <dbReference type="ChEBI" id="CHEBI:83833"/>
        <dbReference type="ChEBI" id="CHEBI:83834"/>
        <dbReference type="EC" id="5.2.1.8"/>
    </reaction>
</comment>
<keyword evidence="5 6" id="KW-0413">Isomerase</keyword>
<evidence type="ECO:0000313" key="10">
    <source>
        <dbReference type="Proteomes" id="UP000018004"/>
    </source>
</evidence>
<dbReference type="Gene3D" id="3.10.50.40">
    <property type="match status" value="1"/>
</dbReference>
<dbReference type="AlphaFoldDB" id="V6SRM9"/>
<evidence type="ECO:0000256" key="4">
    <source>
        <dbReference type="ARBA" id="ARBA00023110"/>
    </source>
</evidence>
<name>V6SRM9_9FLAO</name>
<evidence type="ECO:0000259" key="7">
    <source>
        <dbReference type="PROSITE" id="PS50059"/>
    </source>
</evidence>
<dbReference type="Pfam" id="PF00254">
    <property type="entry name" value="FKBP_C"/>
    <property type="match status" value="1"/>
</dbReference>
<keyword evidence="4 6" id="KW-0697">Rotamase</keyword>
<organism evidence="9 10">
    <name type="scientific">Flavobacterium limnosediminis JC2902</name>
    <dbReference type="NCBI Taxonomy" id="1341181"/>
    <lineage>
        <taxon>Bacteria</taxon>
        <taxon>Pseudomonadati</taxon>
        <taxon>Bacteroidota</taxon>
        <taxon>Flavobacteriia</taxon>
        <taxon>Flavobacteriales</taxon>
        <taxon>Flavobacteriaceae</taxon>
        <taxon>Flavobacterium</taxon>
    </lineage>
</organism>
<dbReference type="GO" id="GO:0006457">
    <property type="term" value="P:protein folding"/>
    <property type="evidence" value="ECO:0007669"/>
    <property type="project" value="InterPro"/>
</dbReference>
<dbReference type="InterPro" id="IPR044666">
    <property type="entry name" value="Cyclophilin_A-like"/>
</dbReference>
<dbReference type="InterPro" id="IPR020892">
    <property type="entry name" value="Cyclophilin-type_PPIase_CS"/>
</dbReference>
<dbReference type="CDD" id="cd00317">
    <property type="entry name" value="cyclophilin"/>
    <property type="match status" value="1"/>
</dbReference>
<dbReference type="EMBL" id="AVGG01000005">
    <property type="protein sequence ID" value="ESU28842.1"/>
    <property type="molecule type" value="Genomic_DNA"/>
</dbReference>
<evidence type="ECO:0000256" key="2">
    <source>
        <dbReference type="ARBA" id="ARBA00007365"/>
    </source>
</evidence>
<dbReference type="PANTHER" id="PTHR45625:SF4">
    <property type="entry name" value="PEPTIDYLPROLYL ISOMERASE DOMAIN AND WD REPEAT-CONTAINING PROTEIN 1"/>
    <property type="match status" value="1"/>
</dbReference>
<protein>
    <recommendedName>
        <fullName evidence="3 6">peptidylprolyl isomerase</fullName>
        <ecNumber evidence="3 6">5.2.1.8</ecNumber>
    </recommendedName>
</protein>
<dbReference type="Gene3D" id="2.40.100.10">
    <property type="entry name" value="Cyclophilin-like"/>
    <property type="match status" value="1"/>
</dbReference>
<dbReference type="eggNOG" id="COG0652">
    <property type="taxonomic scope" value="Bacteria"/>
</dbReference>
<dbReference type="GO" id="GO:0003755">
    <property type="term" value="F:peptidyl-prolyl cis-trans isomerase activity"/>
    <property type="evidence" value="ECO:0007669"/>
    <property type="project" value="UniProtKB-KW"/>
</dbReference>
<evidence type="ECO:0000259" key="8">
    <source>
        <dbReference type="PROSITE" id="PS50072"/>
    </source>
</evidence>
<dbReference type="PROSITE" id="PS50072">
    <property type="entry name" value="CSA_PPIASE_2"/>
    <property type="match status" value="1"/>
</dbReference>
<dbReference type="Proteomes" id="UP000018004">
    <property type="component" value="Unassembled WGS sequence"/>
</dbReference>
<accession>V6SRM9</accession>
<dbReference type="PROSITE" id="PS50059">
    <property type="entry name" value="FKBP_PPIASE"/>
    <property type="match status" value="1"/>
</dbReference>
<dbReference type="eggNOG" id="COG0545">
    <property type="taxonomic scope" value="Bacteria"/>
</dbReference>
<dbReference type="InterPro" id="IPR002130">
    <property type="entry name" value="Cyclophilin-type_PPIase_dom"/>
</dbReference>
<dbReference type="SUPFAM" id="SSF50891">
    <property type="entry name" value="Cyclophilin-like"/>
    <property type="match status" value="1"/>
</dbReference>
<feature type="domain" description="PPIase FKBP-type" evidence="7">
    <location>
        <begin position="311"/>
        <end position="417"/>
    </location>
</feature>
<proteinExistence type="inferred from homology"/>
<dbReference type="PANTHER" id="PTHR45625">
    <property type="entry name" value="PEPTIDYL-PROLYL CIS-TRANS ISOMERASE-RELATED"/>
    <property type="match status" value="1"/>
</dbReference>
<dbReference type="Pfam" id="PF00160">
    <property type="entry name" value="Pro_isomerase"/>
    <property type="match status" value="1"/>
</dbReference>
<evidence type="ECO:0000256" key="6">
    <source>
        <dbReference type="PROSITE-ProRule" id="PRU00277"/>
    </source>
</evidence>
<dbReference type="InterPro" id="IPR001179">
    <property type="entry name" value="PPIase_FKBP_dom"/>
</dbReference>
<evidence type="ECO:0000256" key="5">
    <source>
        <dbReference type="ARBA" id="ARBA00023235"/>
    </source>
</evidence>
<dbReference type="EC" id="5.2.1.8" evidence="3 6"/>
<evidence type="ECO:0000256" key="3">
    <source>
        <dbReference type="ARBA" id="ARBA00013194"/>
    </source>
</evidence>
<evidence type="ECO:0000256" key="1">
    <source>
        <dbReference type="ARBA" id="ARBA00000971"/>
    </source>
</evidence>
<dbReference type="InterPro" id="IPR029000">
    <property type="entry name" value="Cyclophilin-like_dom_sf"/>
</dbReference>
<dbReference type="InterPro" id="IPR046357">
    <property type="entry name" value="PPIase_dom_sf"/>
</dbReference>
<evidence type="ECO:0000313" key="9">
    <source>
        <dbReference type="EMBL" id="ESU28842.1"/>
    </source>
</evidence>
<dbReference type="STRING" id="1341181.FLJC2902T_14390"/>
<dbReference type="PROSITE" id="PS00170">
    <property type="entry name" value="CSA_PPIASE_1"/>
    <property type="match status" value="1"/>
</dbReference>
<reference evidence="9 10" key="1">
    <citation type="submission" date="2013-08" db="EMBL/GenBank/DDBJ databases">
        <title>Flavobacterium limnosediminis JC2902 genome sequencing.</title>
        <authorList>
            <person name="Lee K."/>
            <person name="Yi H."/>
            <person name="Park S."/>
            <person name="Chun J."/>
        </authorList>
    </citation>
    <scope>NUCLEOTIDE SEQUENCE [LARGE SCALE GENOMIC DNA]</scope>
    <source>
        <strain evidence="9 10">JC2902</strain>
    </source>
</reference>